<name>A0AA89CAE4_PINIB</name>
<dbReference type="SUPFAM" id="SSF53756">
    <property type="entry name" value="UDP-Glycosyltransferase/glycogen phosphorylase"/>
    <property type="match status" value="1"/>
</dbReference>
<evidence type="ECO:0000256" key="6">
    <source>
        <dbReference type="ARBA" id="ARBA00022692"/>
    </source>
</evidence>
<reference evidence="15" key="1">
    <citation type="submission" date="2019-08" db="EMBL/GenBank/DDBJ databases">
        <title>The improved chromosome-level genome for the pearl oyster Pinctada fucata martensii using PacBio sequencing and Hi-C.</title>
        <authorList>
            <person name="Zheng Z."/>
        </authorList>
    </citation>
    <scope>NUCLEOTIDE SEQUENCE</scope>
    <source>
        <strain evidence="15">ZZ-2019</strain>
        <tissue evidence="15">Adductor muscle</tissue>
    </source>
</reference>
<evidence type="ECO:0000259" key="13">
    <source>
        <dbReference type="Pfam" id="PF00852"/>
    </source>
</evidence>
<keyword evidence="10" id="KW-0472">Membrane</keyword>
<dbReference type="GO" id="GO:0032580">
    <property type="term" value="C:Golgi cisterna membrane"/>
    <property type="evidence" value="ECO:0007669"/>
    <property type="project" value="UniProtKB-SubCell"/>
</dbReference>
<evidence type="ECO:0000313" key="16">
    <source>
        <dbReference type="Proteomes" id="UP001186944"/>
    </source>
</evidence>
<evidence type="ECO:0000256" key="7">
    <source>
        <dbReference type="ARBA" id="ARBA00022968"/>
    </source>
</evidence>
<keyword evidence="5 12" id="KW-0808">Transferase</keyword>
<evidence type="ECO:0000256" key="5">
    <source>
        <dbReference type="ARBA" id="ARBA00022679"/>
    </source>
</evidence>
<keyword evidence="8" id="KW-1133">Transmembrane helix</keyword>
<dbReference type="InterPro" id="IPR001503">
    <property type="entry name" value="Glyco_trans_10"/>
</dbReference>
<dbReference type="PANTHER" id="PTHR48438">
    <property type="entry name" value="ALPHA-(1,3)-FUCOSYLTRANSFERASE C-RELATED"/>
    <property type="match status" value="1"/>
</dbReference>
<dbReference type="InterPro" id="IPR055270">
    <property type="entry name" value="Glyco_tran_10_C"/>
</dbReference>
<keyword evidence="7" id="KW-0735">Signal-anchor</keyword>
<comment type="caution">
    <text evidence="15">The sequence shown here is derived from an EMBL/GenBank/DDBJ whole genome shotgun (WGS) entry which is preliminary data.</text>
</comment>
<keyword evidence="9 12" id="KW-0333">Golgi apparatus</keyword>
<dbReference type="Pfam" id="PF17039">
    <property type="entry name" value="Glyco_tran_10_N"/>
    <property type="match status" value="1"/>
</dbReference>
<evidence type="ECO:0000259" key="14">
    <source>
        <dbReference type="Pfam" id="PF17039"/>
    </source>
</evidence>
<dbReference type="Pfam" id="PF00852">
    <property type="entry name" value="Glyco_transf_10"/>
    <property type="match status" value="1"/>
</dbReference>
<dbReference type="GO" id="GO:0008417">
    <property type="term" value="F:fucosyltransferase activity"/>
    <property type="evidence" value="ECO:0007669"/>
    <property type="project" value="InterPro"/>
</dbReference>
<dbReference type="AlphaFoldDB" id="A0AA89CAE4"/>
<evidence type="ECO:0000256" key="1">
    <source>
        <dbReference type="ARBA" id="ARBA00004323"/>
    </source>
</evidence>
<dbReference type="FunFam" id="3.40.50.11660:FF:000002">
    <property type="entry name" value="Alpha-(1,3)-fucosyltransferase"/>
    <property type="match status" value="1"/>
</dbReference>
<keyword evidence="11" id="KW-0325">Glycoprotein</keyword>
<evidence type="ECO:0000256" key="11">
    <source>
        <dbReference type="ARBA" id="ARBA00023180"/>
    </source>
</evidence>
<sequence>MKESVDKRPQCNITTANVCVEHKDMKKIKDSEIKRFHCNNATINVSVQHRTIKKICTGPGTLWTNVMDFDKCEVKSCVLERNLSKSKECEAILLESNHLGRPTLPRLKEQIWVLVSHESPFTFLGAARNKIWRRAFNWIFSYQKNSDIFFPWGKIVAKEKRTEKNYDTIFDMKNRTAVWLASNCRTQSKREKYVDIMRKIIDIDIYGKCGNFKCKNIVRKNDPNDVCRDQKSKQYKFYLSFENALCPDYITEKVFLFYQYDRPIIPVVRGISNAKEFLPKNTYVDASEFDNATHLAHYLKELGNDRKKYIAMLQEKDKFTVETLENVFQKAMCSLCKKLHSSTFDEKCVDTINWHSQRFNTCRVPVDLL</sequence>
<dbReference type="Gene3D" id="3.40.50.11660">
    <property type="entry name" value="Glycosyl transferase family 10, C-terminal domain"/>
    <property type="match status" value="1"/>
</dbReference>
<feature type="domain" description="Fucosyltransferase C-terminal" evidence="13">
    <location>
        <begin position="172"/>
        <end position="353"/>
    </location>
</feature>
<evidence type="ECO:0000256" key="8">
    <source>
        <dbReference type="ARBA" id="ARBA00022989"/>
    </source>
</evidence>
<protein>
    <recommendedName>
        <fullName evidence="12">Fucosyltransferase</fullName>
        <ecNumber evidence="12">2.4.1.-</ecNumber>
    </recommendedName>
</protein>
<evidence type="ECO:0000256" key="10">
    <source>
        <dbReference type="ARBA" id="ARBA00023136"/>
    </source>
</evidence>
<evidence type="ECO:0000256" key="2">
    <source>
        <dbReference type="ARBA" id="ARBA00004922"/>
    </source>
</evidence>
<dbReference type="InterPro" id="IPR038577">
    <property type="entry name" value="GT10-like_C_sf"/>
</dbReference>
<dbReference type="EC" id="2.4.1.-" evidence="12"/>
<dbReference type="PANTHER" id="PTHR48438:SF1">
    <property type="entry name" value="ALPHA-(1,3)-FUCOSYLTRANSFERASE C-RELATED"/>
    <property type="match status" value="1"/>
</dbReference>
<evidence type="ECO:0000256" key="9">
    <source>
        <dbReference type="ARBA" id="ARBA00023034"/>
    </source>
</evidence>
<feature type="domain" description="Fucosyltransferase N-terminal" evidence="14">
    <location>
        <begin position="63"/>
        <end position="153"/>
    </location>
</feature>
<proteinExistence type="inferred from homology"/>
<comment type="pathway">
    <text evidence="2">Protein modification; protein glycosylation.</text>
</comment>
<comment type="subcellular location">
    <subcellularLocation>
        <location evidence="1">Golgi apparatus membrane</location>
        <topology evidence="1">Single-pass type II membrane protein</topology>
    </subcellularLocation>
    <subcellularLocation>
        <location evidence="12">Golgi apparatus</location>
        <location evidence="12">Golgi stack membrane</location>
        <topology evidence="12">Single-pass type II membrane protein</topology>
    </subcellularLocation>
</comment>
<evidence type="ECO:0000256" key="4">
    <source>
        <dbReference type="ARBA" id="ARBA00022676"/>
    </source>
</evidence>
<organism evidence="15 16">
    <name type="scientific">Pinctada imbricata</name>
    <name type="common">Atlantic pearl-oyster</name>
    <name type="synonym">Pinctada martensii</name>
    <dbReference type="NCBI Taxonomy" id="66713"/>
    <lineage>
        <taxon>Eukaryota</taxon>
        <taxon>Metazoa</taxon>
        <taxon>Spiralia</taxon>
        <taxon>Lophotrochozoa</taxon>
        <taxon>Mollusca</taxon>
        <taxon>Bivalvia</taxon>
        <taxon>Autobranchia</taxon>
        <taxon>Pteriomorphia</taxon>
        <taxon>Pterioida</taxon>
        <taxon>Pterioidea</taxon>
        <taxon>Pteriidae</taxon>
        <taxon>Pinctada</taxon>
    </lineage>
</organism>
<dbReference type="InterPro" id="IPR031481">
    <property type="entry name" value="Glyco_tran_10_N"/>
</dbReference>
<comment type="similarity">
    <text evidence="3 12">Belongs to the glycosyltransferase 10 family.</text>
</comment>
<keyword evidence="4 12" id="KW-0328">Glycosyltransferase</keyword>
<keyword evidence="16" id="KW-1185">Reference proteome</keyword>
<gene>
    <name evidence="15" type="ORF">FSP39_001637</name>
</gene>
<evidence type="ECO:0000256" key="12">
    <source>
        <dbReference type="RuleBase" id="RU003832"/>
    </source>
</evidence>
<evidence type="ECO:0000313" key="15">
    <source>
        <dbReference type="EMBL" id="KAK3106864.1"/>
    </source>
</evidence>
<dbReference type="GO" id="GO:0000139">
    <property type="term" value="C:Golgi membrane"/>
    <property type="evidence" value="ECO:0007669"/>
    <property type="project" value="UniProtKB-SubCell"/>
</dbReference>
<accession>A0AA89CAE4</accession>
<dbReference type="EMBL" id="VSWD01000002">
    <property type="protein sequence ID" value="KAK3106864.1"/>
    <property type="molecule type" value="Genomic_DNA"/>
</dbReference>
<dbReference type="Proteomes" id="UP001186944">
    <property type="component" value="Unassembled WGS sequence"/>
</dbReference>
<keyword evidence="6 12" id="KW-0812">Transmembrane</keyword>
<evidence type="ECO:0000256" key="3">
    <source>
        <dbReference type="ARBA" id="ARBA00008919"/>
    </source>
</evidence>